<dbReference type="PROSITE" id="PS51257">
    <property type="entry name" value="PROKAR_LIPOPROTEIN"/>
    <property type="match status" value="1"/>
</dbReference>
<dbReference type="SUPFAM" id="SSF63829">
    <property type="entry name" value="Calcium-dependent phosphotriesterase"/>
    <property type="match status" value="1"/>
</dbReference>
<protein>
    <recommendedName>
        <fullName evidence="3">Tat (Twin-arginine translocation) pathway signal sequence</fullName>
    </recommendedName>
</protein>
<evidence type="ECO:0000313" key="1">
    <source>
        <dbReference type="EMBL" id="SEO85943.1"/>
    </source>
</evidence>
<organism evidence="1 2">
    <name type="scientific">Trujillonella endophytica</name>
    <dbReference type="NCBI Taxonomy" id="673521"/>
    <lineage>
        <taxon>Bacteria</taxon>
        <taxon>Bacillati</taxon>
        <taxon>Actinomycetota</taxon>
        <taxon>Actinomycetes</taxon>
        <taxon>Geodermatophilales</taxon>
        <taxon>Geodermatophilaceae</taxon>
        <taxon>Trujillonella</taxon>
    </lineage>
</organism>
<accession>A0A1H8T636</accession>
<proteinExistence type="predicted"/>
<dbReference type="Proteomes" id="UP000198960">
    <property type="component" value="Unassembled WGS sequence"/>
</dbReference>
<keyword evidence="2" id="KW-1185">Reference proteome</keyword>
<gene>
    <name evidence="1" type="ORF">SAMN05660991_02068</name>
</gene>
<dbReference type="PROSITE" id="PS51318">
    <property type="entry name" value="TAT"/>
    <property type="match status" value="1"/>
</dbReference>
<dbReference type="PANTHER" id="PTHR35399:SF4">
    <property type="entry name" value="MEMBRANE PROTEIN"/>
    <property type="match status" value="1"/>
</dbReference>
<dbReference type="STRING" id="673521.SAMN05660991_02068"/>
<dbReference type="EMBL" id="FOEE01000005">
    <property type="protein sequence ID" value="SEO85943.1"/>
    <property type="molecule type" value="Genomic_DNA"/>
</dbReference>
<dbReference type="AlphaFoldDB" id="A0A1H8T636"/>
<evidence type="ECO:0000313" key="2">
    <source>
        <dbReference type="Proteomes" id="UP000198960"/>
    </source>
</evidence>
<dbReference type="Pfam" id="PF05787">
    <property type="entry name" value="PhoX"/>
    <property type="match status" value="2"/>
</dbReference>
<dbReference type="RefSeq" id="WP_091942735.1">
    <property type="nucleotide sequence ID" value="NZ_FOEE01000005.1"/>
</dbReference>
<name>A0A1H8T636_9ACTN</name>
<reference evidence="2" key="1">
    <citation type="submission" date="2016-10" db="EMBL/GenBank/DDBJ databases">
        <authorList>
            <person name="Varghese N."/>
            <person name="Submissions S."/>
        </authorList>
    </citation>
    <scope>NUCLEOTIDE SEQUENCE [LARGE SCALE GENOMIC DNA]</scope>
    <source>
        <strain evidence="2">DSM 45413</strain>
    </source>
</reference>
<dbReference type="InterPro" id="IPR008557">
    <property type="entry name" value="PhoX"/>
</dbReference>
<dbReference type="OrthoDB" id="5169219at2"/>
<dbReference type="PANTHER" id="PTHR35399">
    <property type="entry name" value="SLR8030 PROTEIN"/>
    <property type="match status" value="1"/>
</dbReference>
<sequence>MSRSSDATGPALSRRSFLAGAAAGAGVLLVGCGASRDPGRAATSSAATGEAATGGAAAPGYGPLVEDPRGLLALPAGFRYRVLAREGETRLDTGEPAPSDPDGAAAFAASDGEGTVLVVNHEVGGDEPHPVPHVAGLVYDEAAYGGTTTMLLGPDGEVRSHTVSLAGTRTNCAGGRTPWETWLSCEETEEILGKPHGYVFEVDPFDPAANRDPRPVAALGRFAHEAVVVDPEADVLYLTEDAVEPNGSLYRWVAPADARPLGRGSLRRLAPDAGVLEALRATTDDGRHVPDLSAATEPGTAYRVEWVPVPDRDAVTTPVRRQLADDRITRAHKLEGAWWADGGAYVVSSYARADDGSATEHDGQVWFLDPRAGTLTLRLRFARAVDADAPGEGPDNITLSPHGGVLIAEDGLGAVHLLGATEAGEVYPLARCDVAGERTEFCGPVFAPDGRALFANVQGPGCTFLVEGPFDRLA</sequence>
<evidence type="ECO:0008006" key="3">
    <source>
        <dbReference type="Google" id="ProtNLM"/>
    </source>
</evidence>
<dbReference type="InterPro" id="IPR006311">
    <property type="entry name" value="TAT_signal"/>
</dbReference>